<dbReference type="InterPro" id="IPR032675">
    <property type="entry name" value="LRR_dom_sf"/>
</dbReference>
<gene>
    <name evidence="2" type="ORF">BMF94_2584</name>
</gene>
<feature type="transmembrane region" description="Helical" evidence="1">
    <location>
        <begin position="20"/>
        <end position="43"/>
    </location>
</feature>
<dbReference type="SUPFAM" id="SSF52047">
    <property type="entry name" value="RNI-like"/>
    <property type="match status" value="1"/>
</dbReference>
<keyword evidence="1" id="KW-0812">Transmembrane</keyword>
<sequence>MIARQPYIPSRRKLAYPVELIVTGIFVPALLYRLALIASARVLRTLPPILGLSSRPAPRLPLELVFRILELWQSDAFDAREAHAERLLFYGRCMRVHSSWYATARRLLHEEIYVSRRSDPRLVEDIPPETLAYVARSARLLVIDSCHESLHWRLDELRVLVGACEWLDSMALVHLNLRLQDFSQFPNLRRLHVRRASFPAPWPSADKHTYCMPRLEHLSVASVSFSSAIPAYNGLLDPAALPSLRTLELWSCSLLWTSFRGVRIFPTVRSMSFCADYLPVQHLQEYDLPDLRFLNLSSTSIEDLARGHGDHRPFRFAPVILRIELAKSLIIYGQALSVPERVDQLSVALLTLLTRDHSLLRSVREMHVPVDPEARHALALRPQILRWASARRIRVYFYDDIEPVGRRDAGAAWFSGPFAREAEKFVGPEPPSSLFA</sequence>
<dbReference type="Proteomes" id="UP000237144">
    <property type="component" value="Unassembled WGS sequence"/>
</dbReference>
<dbReference type="Gene3D" id="3.80.10.10">
    <property type="entry name" value="Ribonuclease Inhibitor"/>
    <property type="match status" value="1"/>
</dbReference>
<comment type="caution">
    <text evidence="2">The sequence shown here is derived from an EMBL/GenBank/DDBJ whole genome shotgun (WGS) entry which is preliminary data.</text>
</comment>
<dbReference type="OrthoDB" id="2522911at2759"/>
<accession>A0A2S5BC90</accession>
<proteinExistence type="predicted"/>
<keyword evidence="1" id="KW-1133">Transmembrane helix</keyword>
<keyword evidence="1" id="KW-0472">Membrane</keyword>
<protein>
    <submittedName>
        <fullName evidence="2">Uncharacterized protein</fullName>
    </submittedName>
</protein>
<reference evidence="2 3" key="1">
    <citation type="journal article" date="2018" name="Front. Microbiol.">
        <title>Prospects for Fungal Bioremediation of Acidic Radioactive Waste Sites: Characterization and Genome Sequence of Rhodotorula taiwanensis MD1149.</title>
        <authorList>
            <person name="Tkavc R."/>
            <person name="Matrosova V.Y."/>
            <person name="Grichenko O.E."/>
            <person name="Gostincar C."/>
            <person name="Volpe R.P."/>
            <person name="Klimenkova P."/>
            <person name="Gaidamakova E.K."/>
            <person name="Zhou C.E."/>
            <person name="Stewart B.J."/>
            <person name="Lyman M.G."/>
            <person name="Malfatti S.A."/>
            <person name="Rubinfeld B."/>
            <person name="Courtot M."/>
            <person name="Singh J."/>
            <person name="Dalgard C.L."/>
            <person name="Hamilton T."/>
            <person name="Frey K.G."/>
            <person name="Gunde-Cimerman N."/>
            <person name="Dugan L."/>
            <person name="Daly M.J."/>
        </authorList>
    </citation>
    <scope>NUCLEOTIDE SEQUENCE [LARGE SCALE GENOMIC DNA]</scope>
    <source>
        <strain evidence="2 3">MD1149</strain>
    </source>
</reference>
<evidence type="ECO:0000256" key="1">
    <source>
        <dbReference type="SAM" id="Phobius"/>
    </source>
</evidence>
<evidence type="ECO:0000313" key="3">
    <source>
        <dbReference type="Proteomes" id="UP000237144"/>
    </source>
</evidence>
<organism evidence="2 3">
    <name type="scientific">Rhodotorula taiwanensis</name>
    <dbReference type="NCBI Taxonomy" id="741276"/>
    <lineage>
        <taxon>Eukaryota</taxon>
        <taxon>Fungi</taxon>
        <taxon>Dikarya</taxon>
        <taxon>Basidiomycota</taxon>
        <taxon>Pucciniomycotina</taxon>
        <taxon>Microbotryomycetes</taxon>
        <taxon>Sporidiobolales</taxon>
        <taxon>Sporidiobolaceae</taxon>
        <taxon>Rhodotorula</taxon>
    </lineage>
</organism>
<keyword evidence="3" id="KW-1185">Reference proteome</keyword>
<dbReference type="AlphaFoldDB" id="A0A2S5BC90"/>
<dbReference type="EMBL" id="PJQD01000025">
    <property type="protein sequence ID" value="POY74390.1"/>
    <property type="molecule type" value="Genomic_DNA"/>
</dbReference>
<name>A0A2S5BC90_9BASI</name>
<evidence type="ECO:0000313" key="2">
    <source>
        <dbReference type="EMBL" id="POY74390.1"/>
    </source>
</evidence>